<name>A0A3D2X410_9FIRM</name>
<dbReference type="InterPro" id="IPR024541">
    <property type="entry name" value="DUF3881"/>
</dbReference>
<comment type="caution">
    <text evidence="1">The sequence shown here is derived from an EMBL/GenBank/DDBJ whole genome shotgun (WGS) entry which is preliminary data.</text>
</comment>
<dbReference type="Proteomes" id="UP000262969">
    <property type="component" value="Unassembled WGS sequence"/>
</dbReference>
<gene>
    <name evidence="1" type="ORF">DHW61_01305</name>
</gene>
<evidence type="ECO:0000313" key="1">
    <source>
        <dbReference type="EMBL" id="HCL01058.1"/>
    </source>
</evidence>
<organism evidence="1 2">
    <name type="scientific">Lachnoclostridium phytofermentans</name>
    <dbReference type="NCBI Taxonomy" id="66219"/>
    <lineage>
        <taxon>Bacteria</taxon>
        <taxon>Bacillati</taxon>
        <taxon>Bacillota</taxon>
        <taxon>Clostridia</taxon>
        <taxon>Lachnospirales</taxon>
        <taxon>Lachnospiraceae</taxon>
    </lineage>
</organism>
<proteinExistence type="predicted"/>
<dbReference type="Pfam" id="PF12997">
    <property type="entry name" value="DUF3881"/>
    <property type="match status" value="1"/>
</dbReference>
<protein>
    <submittedName>
        <fullName evidence="1">DUF3881 domain-containing protein</fullName>
    </submittedName>
</protein>
<accession>A0A3D2X410</accession>
<dbReference type="EMBL" id="DPVV01000050">
    <property type="protein sequence ID" value="HCL01058.1"/>
    <property type="molecule type" value="Genomic_DNA"/>
</dbReference>
<evidence type="ECO:0000313" key="2">
    <source>
        <dbReference type="Proteomes" id="UP000262969"/>
    </source>
</evidence>
<dbReference type="AlphaFoldDB" id="A0A3D2X410"/>
<reference evidence="1 2" key="1">
    <citation type="journal article" date="2018" name="Nat. Biotechnol.">
        <title>A standardized bacterial taxonomy based on genome phylogeny substantially revises the tree of life.</title>
        <authorList>
            <person name="Parks D.H."/>
            <person name="Chuvochina M."/>
            <person name="Waite D.W."/>
            <person name="Rinke C."/>
            <person name="Skarshewski A."/>
            <person name="Chaumeil P.A."/>
            <person name="Hugenholtz P."/>
        </authorList>
    </citation>
    <scope>NUCLEOTIDE SEQUENCE [LARGE SCALE GENOMIC DNA]</scope>
    <source>
        <strain evidence="1">UBA11728</strain>
    </source>
</reference>
<sequence length="292" mass="33710">MHSFLRAIGFSKLNNRIQVEDLIHKVVEQATDKHRYSFEDNTVVAELSYEFAEGIGITVRGEYDENDQFHVEHYYPYFHGQNVSTREEVFISKRVDTDAYTGMCDDYRLGVSLIFYLQNVIDYLSIKSKRDSIGLRSITLSGLAAEGKILLPVEKTEHQMRSSTADMKYRNQLIAEAKKGNQEAIDSLTIDDIDMYAMVSKRVKKEDIYSIVETSFIPYGSESDNYTVLGTIIEWREVKNEETKEILYVMQLECNALTFEVCINKEDLFGEPQVGRRFRGTIWMQGMVDFIG</sequence>